<feature type="compositionally biased region" description="Basic and acidic residues" evidence="2">
    <location>
        <begin position="156"/>
        <end position="173"/>
    </location>
</feature>
<feature type="compositionally biased region" description="Polar residues" evidence="2">
    <location>
        <begin position="174"/>
        <end position="185"/>
    </location>
</feature>
<keyword evidence="1" id="KW-0175">Coiled coil</keyword>
<accession>A0AAE1SJW9</accession>
<feature type="compositionally biased region" description="Basic and acidic residues" evidence="2">
    <location>
        <begin position="134"/>
        <end position="144"/>
    </location>
</feature>
<evidence type="ECO:0000313" key="3">
    <source>
        <dbReference type="EMBL" id="KAK4372568.1"/>
    </source>
</evidence>
<sequence length="185" mass="20098">MGCGESKHAVATENATIPKSKRSLSSKSNSTKGEIQENVIKFENGESGVAENVKKSDEKVEVIAKVEEVIAPEIVAKKEEVKESSEKKEMVELEKAKETEEVVEKKEEKVVETQPEETPAVVSVAVAIVEKKESVEEKTEETIKPIEGTDVVTAETAKDAAKPETEERPKEENAAQTSATGSKTD</sequence>
<dbReference type="EMBL" id="JAVYJV010000004">
    <property type="protein sequence ID" value="KAK4372568.1"/>
    <property type="molecule type" value="Genomic_DNA"/>
</dbReference>
<protein>
    <submittedName>
        <fullName evidence="3">Uncharacterized protein</fullName>
    </submittedName>
</protein>
<evidence type="ECO:0000313" key="4">
    <source>
        <dbReference type="Proteomes" id="UP001291623"/>
    </source>
</evidence>
<feature type="compositionally biased region" description="Basic and acidic residues" evidence="2">
    <location>
        <begin position="1"/>
        <end position="10"/>
    </location>
</feature>
<dbReference type="AlphaFoldDB" id="A0AAE1SJW9"/>
<feature type="region of interest" description="Disordered" evidence="2">
    <location>
        <begin position="134"/>
        <end position="185"/>
    </location>
</feature>
<comment type="caution">
    <text evidence="3">The sequence shown here is derived from an EMBL/GenBank/DDBJ whole genome shotgun (WGS) entry which is preliminary data.</text>
</comment>
<evidence type="ECO:0000256" key="1">
    <source>
        <dbReference type="SAM" id="Coils"/>
    </source>
</evidence>
<organism evidence="3 4">
    <name type="scientific">Anisodus tanguticus</name>
    <dbReference type="NCBI Taxonomy" id="243964"/>
    <lineage>
        <taxon>Eukaryota</taxon>
        <taxon>Viridiplantae</taxon>
        <taxon>Streptophyta</taxon>
        <taxon>Embryophyta</taxon>
        <taxon>Tracheophyta</taxon>
        <taxon>Spermatophyta</taxon>
        <taxon>Magnoliopsida</taxon>
        <taxon>eudicotyledons</taxon>
        <taxon>Gunneridae</taxon>
        <taxon>Pentapetalae</taxon>
        <taxon>asterids</taxon>
        <taxon>lamiids</taxon>
        <taxon>Solanales</taxon>
        <taxon>Solanaceae</taxon>
        <taxon>Solanoideae</taxon>
        <taxon>Hyoscyameae</taxon>
        <taxon>Anisodus</taxon>
    </lineage>
</organism>
<dbReference type="Proteomes" id="UP001291623">
    <property type="component" value="Unassembled WGS sequence"/>
</dbReference>
<feature type="region of interest" description="Disordered" evidence="2">
    <location>
        <begin position="1"/>
        <end position="33"/>
    </location>
</feature>
<reference evidence="3" key="1">
    <citation type="submission" date="2023-12" db="EMBL/GenBank/DDBJ databases">
        <title>Genome assembly of Anisodus tanguticus.</title>
        <authorList>
            <person name="Wang Y.-J."/>
        </authorList>
    </citation>
    <scope>NUCLEOTIDE SEQUENCE</scope>
    <source>
        <strain evidence="3">KB-2021</strain>
        <tissue evidence="3">Leaf</tissue>
    </source>
</reference>
<evidence type="ECO:0000256" key="2">
    <source>
        <dbReference type="SAM" id="MobiDB-lite"/>
    </source>
</evidence>
<proteinExistence type="predicted"/>
<name>A0AAE1SJW9_9SOLA</name>
<gene>
    <name evidence="3" type="ORF">RND71_007952</name>
</gene>
<keyword evidence="4" id="KW-1185">Reference proteome</keyword>
<feature type="coiled-coil region" evidence="1">
    <location>
        <begin position="74"/>
        <end position="108"/>
    </location>
</feature>